<gene>
    <name evidence="13" type="ORF">CYJ10_00665</name>
</gene>
<protein>
    <recommendedName>
        <fullName evidence="3">histidine kinase</fullName>
        <ecNumber evidence="3">2.7.13.3</ecNumber>
    </recommendedName>
</protein>
<dbReference type="CDD" id="cd00075">
    <property type="entry name" value="HATPase"/>
    <property type="match status" value="1"/>
</dbReference>
<dbReference type="CDD" id="cd00082">
    <property type="entry name" value="HisKA"/>
    <property type="match status" value="1"/>
</dbReference>
<comment type="catalytic activity">
    <reaction evidence="1">
        <text>ATP + protein L-histidine = ADP + protein N-phospho-L-histidine.</text>
        <dbReference type="EC" id="2.7.13.3"/>
    </reaction>
</comment>
<keyword evidence="4" id="KW-0597">Phosphoprotein</keyword>
<dbReference type="GO" id="GO:0005886">
    <property type="term" value="C:plasma membrane"/>
    <property type="evidence" value="ECO:0007669"/>
    <property type="project" value="TreeGrafter"/>
</dbReference>
<feature type="region of interest" description="Disordered" evidence="10">
    <location>
        <begin position="1"/>
        <end position="36"/>
    </location>
</feature>
<dbReference type="STRING" id="82633.GCA_000974605_02018"/>
<dbReference type="EC" id="2.7.13.3" evidence="3"/>
<evidence type="ECO:0000256" key="2">
    <source>
        <dbReference type="ARBA" id="ARBA00004370"/>
    </source>
</evidence>
<dbReference type="AlphaFoldDB" id="A0A2N5CI46"/>
<evidence type="ECO:0000256" key="6">
    <source>
        <dbReference type="ARBA" id="ARBA00022692"/>
    </source>
</evidence>
<dbReference type="RefSeq" id="WP_101679661.1">
    <property type="nucleotide sequence ID" value="NZ_PJRP01000001.1"/>
</dbReference>
<evidence type="ECO:0000256" key="1">
    <source>
        <dbReference type="ARBA" id="ARBA00000085"/>
    </source>
</evidence>
<organism evidence="13 14">
    <name type="scientific">Cupriavidus pauculus</name>
    <dbReference type="NCBI Taxonomy" id="82633"/>
    <lineage>
        <taxon>Bacteria</taxon>
        <taxon>Pseudomonadati</taxon>
        <taxon>Pseudomonadota</taxon>
        <taxon>Betaproteobacteria</taxon>
        <taxon>Burkholderiales</taxon>
        <taxon>Burkholderiaceae</taxon>
        <taxon>Cupriavidus</taxon>
    </lineage>
</organism>
<accession>A0A2N5CI46</accession>
<evidence type="ECO:0000256" key="8">
    <source>
        <dbReference type="ARBA" id="ARBA00022989"/>
    </source>
</evidence>
<proteinExistence type="predicted"/>
<feature type="domain" description="Histidine kinase" evidence="12">
    <location>
        <begin position="293"/>
        <end position="512"/>
    </location>
</feature>
<evidence type="ECO:0000256" key="9">
    <source>
        <dbReference type="ARBA" id="ARBA00023136"/>
    </source>
</evidence>
<dbReference type="GO" id="GO:0000155">
    <property type="term" value="F:phosphorelay sensor kinase activity"/>
    <property type="evidence" value="ECO:0007669"/>
    <property type="project" value="InterPro"/>
</dbReference>
<evidence type="ECO:0000256" key="4">
    <source>
        <dbReference type="ARBA" id="ARBA00022553"/>
    </source>
</evidence>
<comment type="caution">
    <text evidence="13">The sequence shown here is derived from an EMBL/GenBank/DDBJ whole genome shotgun (WGS) entry which is preliminary data.</text>
</comment>
<evidence type="ECO:0000256" key="5">
    <source>
        <dbReference type="ARBA" id="ARBA00022679"/>
    </source>
</evidence>
<keyword evidence="8 11" id="KW-1133">Transmembrane helix</keyword>
<dbReference type="PANTHER" id="PTHR45436:SF1">
    <property type="entry name" value="SENSOR PROTEIN QSEC"/>
    <property type="match status" value="1"/>
</dbReference>
<evidence type="ECO:0000256" key="10">
    <source>
        <dbReference type="SAM" id="MobiDB-lite"/>
    </source>
</evidence>
<dbReference type="InterPro" id="IPR005467">
    <property type="entry name" value="His_kinase_dom"/>
</dbReference>
<keyword evidence="7 13" id="KW-0418">Kinase</keyword>
<feature type="transmembrane region" description="Helical" evidence="11">
    <location>
        <begin position="45"/>
        <end position="68"/>
    </location>
</feature>
<dbReference type="InterPro" id="IPR036890">
    <property type="entry name" value="HATPase_C_sf"/>
</dbReference>
<feature type="transmembrane region" description="Helical" evidence="11">
    <location>
        <begin position="209"/>
        <end position="232"/>
    </location>
</feature>
<dbReference type="PANTHER" id="PTHR45436">
    <property type="entry name" value="SENSOR HISTIDINE KINASE YKOH"/>
    <property type="match status" value="1"/>
</dbReference>
<keyword evidence="6 11" id="KW-0812">Transmembrane</keyword>
<name>A0A2N5CI46_9BURK</name>
<sequence length="578" mass="61452">MWPRSQSSSAPPGDASATGKRTRGGRSRGGAAARGTSNPSLRIHLLRALATPLFALVLTSGSLSYWLAAHYTTQVFDRALYGVANNIAQQIRIAGPRLEQDIPIIAQTLVEAEGTDRIYWRIHGPDGLIGGMDTWLGYGTGQTSLHDARLFYAWFSGRQVRAVRLPVSLPSPASDELATSPTEAQLPRGPIVVEVAELLDRRETAANEILLSVSVPLILLLLVGSLILSHVLKEELVPLQILTDKLNRQTARSLAALDETQVPAEVEPLIRALNALLSRLRDALDAQRKFIADAAHQLRTPLTAVKLHADRAVEADSLDVARHALREVQTAADRAVRLSNQLLSLARAEPGLSLERLGPVEHFDLAELAFEIGAEWVPQALARRVDLGFEVLPGPTFTGGAPAVVRGNRLLMREALSNLIDNAVKYVPAGGRITVRAGGEAMGHRGMAVVMVEDNGPGIPPARREEVFKRFFRGDHTPGTPALQASPGGAGLGLAIVHEIITLHQGTIRIEDVPAAAPAPVAAAMAGGPDDGAGIALANAAQASALPESPELADAPARRASMRFVIRIPCEAPGTTSA</sequence>
<dbReference type="InterPro" id="IPR003594">
    <property type="entry name" value="HATPase_dom"/>
</dbReference>
<dbReference type="InterPro" id="IPR003661">
    <property type="entry name" value="HisK_dim/P_dom"/>
</dbReference>
<dbReference type="Pfam" id="PF02518">
    <property type="entry name" value="HATPase_c"/>
    <property type="match status" value="1"/>
</dbReference>
<dbReference type="Gene3D" id="1.10.287.130">
    <property type="match status" value="1"/>
</dbReference>
<dbReference type="SUPFAM" id="SSF55874">
    <property type="entry name" value="ATPase domain of HSP90 chaperone/DNA topoisomerase II/histidine kinase"/>
    <property type="match status" value="1"/>
</dbReference>
<dbReference type="Proteomes" id="UP000234341">
    <property type="component" value="Unassembled WGS sequence"/>
</dbReference>
<evidence type="ECO:0000313" key="13">
    <source>
        <dbReference type="EMBL" id="PLQ01855.1"/>
    </source>
</evidence>
<reference evidence="13 14" key="1">
    <citation type="submission" date="2017-12" db="EMBL/GenBank/DDBJ databases">
        <title>Genome sequence of the active heterotrophic nitrifier-denitrifier, Cupriavidus pauculus UM1.</title>
        <authorList>
            <person name="Putonti C."/>
            <person name="Castignetti D."/>
        </authorList>
    </citation>
    <scope>NUCLEOTIDE SEQUENCE [LARGE SCALE GENOMIC DNA]</scope>
    <source>
        <strain evidence="13 14">UM1</strain>
    </source>
</reference>
<dbReference type="OrthoDB" id="8554694at2"/>
<evidence type="ECO:0000256" key="3">
    <source>
        <dbReference type="ARBA" id="ARBA00012438"/>
    </source>
</evidence>
<feature type="compositionally biased region" description="Polar residues" evidence="10">
    <location>
        <begin position="1"/>
        <end position="10"/>
    </location>
</feature>
<dbReference type="InterPro" id="IPR036097">
    <property type="entry name" value="HisK_dim/P_sf"/>
</dbReference>
<dbReference type="Pfam" id="PF00512">
    <property type="entry name" value="HisKA"/>
    <property type="match status" value="1"/>
</dbReference>
<evidence type="ECO:0000256" key="11">
    <source>
        <dbReference type="SAM" id="Phobius"/>
    </source>
</evidence>
<dbReference type="Pfam" id="PF08521">
    <property type="entry name" value="2CSK_N"/>
    <property type="match status" value="1"/>
</dbReference>
<evidence type="ECO:0000313" key="14">
    <source>
        <dbReference type="Proteomes" id="UP000234341"/>
    </source>
</evidence>
<dbReference type="EMBL" id="PJRP01000001">
    <property type="protein sequence ID" value="PLQ01855.1"/>
    <property type="molecule type" value="Genomic_DNA"/>
</dbReference>
<evidence type="ECO:0000256" key="7">
    <source>
        <dbReference type="ARBA" id="ARBA00022777"/>
    </source>
</evidence>
<dbReference type="Gene3D" id="3.30.565.10">
    <property type="entry name" value="Histidine kinase-like ATPase, C-terminal domain"/>
    <property type="match status" value="1"/>
</dbReference>
<keyword evidence="5" id="KW-0808">Transferase</keyword>
<dbReference type="InterPro" id="IPR013727">
    <property type="entry name" value="2CSK_N"/>
</dbReference>
<evidence type="ECO:0000259" key="12">
    <source>
        <dbReference type="PROSITE" id="PS50109"/>
    </source>
</evidence>
<dbReference type="PRINTS" id="PR00344">
    <property type="entry name" value="BCTRLSENSOR"/>
</dbReference>
<dbReference type="PROSITE" id="PS50109">
    <property type="entry name" value="HIS_KIN"/>
    <property type="match status" value="1"/>
</dbReference>
<dbReference type="SMART" id="SM00387">
    <property type="entry name" value="HATPase_c"/>
    <property type="match status" value="1"/>
</dbReference>
<dbReference type="SMART" id="SM00388">
    <property type="entry name" value="HisKA"/>
    <property type="match status" value="1"/>
</dbReference>
<dbReference type="InterPro" id="IPR050428">
    <property type="entry name" value="TCS_sensor_his_kinase"/>
</dbReference>
<dbReference type="SUPFAM" id="SSF47384">
    <property type="entry name" value="Homodimeric domain of signal transducing histidine kinase"/>
    <property type="match status" value="1"/>
</dbReference>
<dbReference type="InterPro" id="IPR004358">
    <property type="entry name" value="Sig_transdc_His_kin-like_C"/>
</dbReference>
<keyword evidence="9 11" id="KW-0472">Membrane</keyword>
<comment type="subcellular location">
    <subcellularLocation>
        <location evidence="2">Membrane</location>
    </subcellularLocation>
</comment>